<keyword evidence="8" id="KW-0832">Ubl conjugation</keyword>
<keyword evidence="10" id="KW-0238">DNA-binding</keyword>
<evidence type="ECO:0000256" key="7">
    <source>
        <dbReference type="ARBA" id="ARBA00022833"/>
    </source>
</evidence>
<feature type="compositionally biased region" description="Basic and acidic residues" evidence="14">
    <location>
        <begin position="1"/>
        <end position="17"/>
    </location>
</feature>
<dbReference type="EMBL" id="CAJVCH010172732">
    <property type="protein sequence ID" value="CAG7729042.1"/>
    <property type="molecule type" value="Genomic_DNA"/>
</dbReference>
<keyword evidence="7" id="KW-0862">Zinc</keyword>
<keyword evidence="5" id="KW-0677">Repeat</keyword>
<feature type="domain" description="C2H2-type" evidence="15">
    <location>
        <begin position="129"/>
        <end position="156"/>
    </location>
</feature>
<evidence type="ECO:0000256" key="6">
    <source>
        <dbReference type="ARBA" id="ARBA00022771"/>
    </source>
</evidence>
<evidence type="ECO:0000256" key="10">
    <source>
        <dbReference type="ARBA" id="ARBA00023125"/>
    </source>
</evidence>
<feature type="domain" description="C2H2-type" evidence="15">
    <location>
        <begin position="274"/>
        <end position="301"/>
    </location>
</feature>
<dbReference type="AlphaFoldDB" id="A0A8J2JYR2"/>
<feature type="domain" description="C2H2-type" evidence="15">
    <location>
        <begin position="416"/>
        <end position="444"/>
    </location>
</feature>
<evidence type="ECO:0000256" key="12">
    <source>
        <dbReference type="ARBA" id="ARBA00023242"/>
    </source>
</evidence>
<keyword evidence="6 13" id="KW-0863">Zinc-finger</keyword>
<dbReference type="PANTHER" id="PTHR19818">
    <property type="entry name" value="ZINC FINGER PROTEIN ZIC AND GLI"/>
    <property type="match status" value="1"/>
</dbReference>
<name>A0A8J2JYR2_9HEXA</name>
<keyword evidence="4" id="KW-0479">Metal-binding</keyword>
<dbReference type="OrthoDB" id="8119626at2759"/>
<dbReference type="GO" id="GO:0005694">
    <property type="term" value="C:chromosome"/>
    <property type="evidence" value="ECO:0007669"/>
    <property type="project" value="UniProtKB-ARBA"/>
</dbReference>
<dbReference type="FunFam" id="3.30.160.60:FF:001732">
    <property type="entry name" value="Zgc:162936"/>
    <property type="match status" value="1"/>
</dbReference>
<sequence>MRERSGTECTESRHDLGAEPIVVLEEVGNDTASVSGESSFDEEFIPSDDASSDEDYDNAPIRKKLRMEKRVIPARPKRKVTLSPIPEDLRSKHQLKDVVVKVERLSASNAVSNAKPRSRRKGLKYKKSRECRHCEMEFSTSAELKKHKKLHKSKGPKDVPCKVPGCSVLFENAAERNAHIKETHPDFKPFQCKFCLRSFTAKQTLKDHENSHTNATPYSCTECGKTFINRSRLHRHMRKHGGRRNFLCDKCEKAFFTIQDLERHVRVHTNERPFICEFCGRSFTAAIYLRDHLPSHPESNLAKPLCKFCGKVFVSSVYLVDHEKTHVGDFKFWCDKCNFGATKKFKLDRHMLTHIETREFECEPCQKKYKSSLDLKTHNKLVHSNMDFVCSTCNKVFTSRFYLLRHTKIHTAEKNFSCSICGYSFSVKRYLRVHMKKYHPQESSLKPIETVYNTGDPEPSNEFVNDLNTEVQVPYESENFI</sequence>
<feature type="domain" description="C2H2-type" evidence="15">
    <location>
        <begin position="388"/>
        <end position="415"/>
    </location>
</feature>
<organism evidence="16 17">
    <name type="scientific">Allacma fusca</name>
    <dbReference type="NCBI Taxonomy" id="39272"/>
    <lineage>
        <taxon>Eukaryota</taxon>
        <taxon>Metazoa</taxon>
        <taxon>Ecdysozoa</taxon>
        <taxon>Arthropoda</taxon>
        <taxon>Hexapoda</taxon>
        <taxon>Collembola</taxon>
        <taxon>Symphypleona</taxon>
        <taxon>Sminthuridae</taxon>
        <taxon>Allacma</taxon>
    </lineage>
</organism>
<dbReference type="FunFam" id="3.30.160.60:FF:000446">
    <property type="entry name" value="Zinc finger protein"/>
    <property type="match status" value="1"/>
</dbReference>
<keyword evidence="17" id="KW-1185">Reference proteome</keyword>
<evidence type="ECO:0000259" key="15">
    <source>
        <dbReference type="PROSITE" id="PS50157"/>
    </source>
</evidence>
<feature type="region of interest" description="Disordered" evidence="14">
    <location>
        <begin position="27"/>
        <end position="60"/>
    </location>
</feature>
<dbReference type="GO" id="GO:0045893">
    <property type="term" value="P:positive regulation of DNA-templated transcription"/>
    <property type="evidence" value="ECO:0007669"/>
    <property type="project" value="UniProtKB-ARBA"/>
</dbReference>
<accession>A0A8J2JYR2</accession>
<gene>
    <name evidence="16" type="ORF">AFUS01_LOCUS17782</name>
</gene>
<reference evidence="16" key="1">
    <citation type="submission" date="2021-06" db="EMBL/GenBank/DDBJ databases">
        <authorList>
            <person name="Hodson N. C."/>
            <person name="Mongue J. A."/>
            <person name="Jaron S. K."/>
        </authorList>
    </citation>
    <scope>NUCLEOTIDE SEQUENCE</scope>
</reference>
<evidence type="ECO:0000256" key="2">
    <source>
        <dbReference type="ARBA" id="ARBA00006991"/>
    </source>
</evidence>
<evidence type="ECO:0000256" key="9">
    <source>
        <dbReference type="ARBA" id="ARBA00023015"/>
    </source>
</evidence>
<keyword evidence="12" id="KW-0539">Nucleus</keyword>
<dbReference type="Pfam" id="PF12874">
    <property type="entry name" value="zf-met"/>
    <property type="match status" value="1"/>
</dbReference>
<evidence type="ECO:0000313" key="17">
    <source>
        <dbReference type="Proteomes" id="UP000708208"/>
    </source>
</evidence>
<dbReference type="Pfam" id="PF00096">
    <property type="entry name" value="zf-C2H2"/>
    <property type="match status" value="5"/>
</dbReference>
<dbReference type="InterPro" id="IPR013087">
    <property type="entry name" value="Znf_C2H2_type"/>
</dbReference>
<dbReference type="GO" id="GO:0005634">
    <property type="term" value="C:nucleus"/>
    <property type="evidence" value="ECO:0007669"/>
    <property type="project" value="TreeGrafter"/>
</dbReference>
<comment type="function">
    <text evidence="1">May be involved in transcriptional regulation.</text>
</comment>
<evidence type="ECO:0000313" key="16">
    <source>
        <dbReference type="EMBL" id="CAG7729042.1"/>
    </source>
</evidence>
<dbReference type="GO" id="GO:0000981">
    <property type="term" value="F:DNA-binding transcription factor activity, RNA polymerase II-specific"/>
    <property type="evidence" value="ECO:0007669"/>
    <property type="project" value="TreeGrafter"/>
</dbReference>
<dbReference type="SMART" id="SM00355">
    <property type="entry name" value="ZnF_C2H2"/>
    <property type="match status" value="11"/>
</dbReference>
<dbReference type="InterPro" id="IPR050329">
    <property type="entry name" value="GLI_C2H2-zinc-finger"/>
</dbReference>
<feature type="domain" description="C2H2-type" evidence="15">
    <location>
        <begin position="218"/>
        <end position="245"/>
    </location>
</feature>
<protein>
    <recommendedName>
        <fullName evidence="15">C2H2-type domain-containing protein</fullName>
    </recommendedName>
</protein>
<feature type="region of interest" description="Disordered" evidence="14">
    <location>
        <begin position="1"/>
        <end position="20"/>
    </location>
</feature>
<dbReference type="Proteomes" id="UP000708208">
    <property type="component" value="Unassembled WGS sequence"/>
</dbReference>
<evidence type="ECO:0000256" key="13">
    <source>
        <dbReference type="PROSITE-ProRule" id="PRU00042"/>
    </source>
</evidence>
<dbReference type="PROSITE" id="PS00028">
    <property type="entry name" value="ZINC_FINGER_C2H2_1"/>
    <property type="match status" value="10"/>
</dbReference>
<evidence type="ECO:0000256" key="14">
    <source>
        <dbReference type="SAM" id="MobiDB-lite"/>
    </source>
</evidence>
<evidence type="ECO:0000256" key="8">
    <source>
        <dbReference type="ARBA" id="ARBA00022843"/>
    </source>
</evidence>
<keyword evidence="3" id="KW-1017">Isopeptide bond</keyword>
<evidence type="ECO:0000256" key="11">
    <source>
        <dbReference type="ARBA" id="ARBA00023163"/>
    </source>
</evidence>
<keyword evidence="11" id="KW-0804">Transcription</keyword>
<dbReference type="GO" id="GO:0008270">
    <property type="term" value="F:zinc ion binding"/>
    <property type="evidence" value="ECO:0007669"/>
    <property type="project" value="UniProtKB-KW"/>
</dbReference>
<evidence type="ECO:0000256" key="3">
    <source>
        <dbReference type="ARBA" id="ARBA00022499"/>
    </source>
</evidence>
<evidence type="ECO:0000256" key="5">
    <source>
        <dbReference type="ARBA" id="ARBA00022737"/>
    </source>
</evidence>
<dbReference type="FunFam" id="3.30.160.60:FF:000247">
    <property type="entry name" value="Zinc finger protein 236"/>
    <property type="match status" value="1"/>
</dbReference>
<dbReference type="GO" id="GO:0000978">
    <property type="term" value="F:RNA polymerase II cis-regulatory region sequence-specific DNA binding"/>
    <property type="evidence" value="ECO:0007669"/>
    <property type="project" value="TreeGrafter"/>
</dbReference>
<feature type="compositionally biased region" description="Acidic residues" evidence="14">
    <location>
        <begin position="39"/>
        <end position="57"/>
    </location>
</feature>
<evidence type="ECO:0000256" key="1">
    <source>
        <dbReference type="ARBA" id="ARBA00003767"/>
    </source>
</evidence>
<feature type="domain" description="C2H2-type" evidence="15">
    <location>
        <begin position="246"/>
        <end position="273"/>
    </location>
</feature>
<comment type="similarity">
    <text evidence="2">Belongs to the krueppel C2H2-type zinc-finger protein family.</text>
</comment>
<feature type="domain" description="C2H2-type" evidence="15">
    <location>
        <begin position="190"/>
        <end position="217"/>
    </location>
</feature>
<evidence type="ECO:0000256" key="4">
    <source>
        <dbReference type="ARBA" id="ARBA00022723"/>
    </source>
</evidence>
<keyword evidence="9" id="KW-0805">Transcription regulation</keyword>
<dbReference type="PROSITE" id="PS50157">
    <property type="entry name" value="ZINC_FINGER_C2H2_2"/>
    <property type="match status" value="9"/>
</dbReference>
<dbReference type="PANTHER" id="PTHR19818:SF139">
    <property type="entry name" value="PAIR-RULE PROTEIN ODD-PAIRED"/>
    <property type="match status" value="1"/>
</dbReference>
<feature type="domain" description="C2H2-type" evidence="15">
    <location>
        <begin position="304"/>
        <end position="331"/>
    </location>
</feature>
<feature type="domain" description="C2H2-type" evidence="15">
    <location>
        <begin position="360"/>
        <end position="388"/>
    </location>
</feature>
<comment type="caution">
    <text evidence="16">The sequence shown here is derived from an EMBL/GenBank/DDBJ whole genome shotgun (WGS) entry which is preliminary data.</text>
</comment>
<proteinExistence type="inferred from homology"/>